<sequence length="223" mass="24802">MKYSNLRADSNSHSVEIRKGNILTTRKISSVRWPVLVFTSIVCFSTDYFYDVPNVLHDRFIYISTVCQSGRKKCLHLTACEFDLLQAVYAWFGACIVPFPGFWLTSWAAGGRSSDSGFFFLGSDLFSYSTHLENEQTALILMLLGRLIFGNVTNFLFTANLADVIGLRSTLWLGTVLCEVGLIGVAGAGYYHTIGLREIGRDAGAESNEPLQVVHPLDRHYGP</sequence>
<organism evidence="2 3">
    <name type="scientific">Hypsibius exemplaris</name>
    <name type="common">Freshwater tardigrade</name>
    <dbReference type="NCBI Taxonomy" id="2072580"/>
    <lineage>
        <taxon>Eukaryota</taxon>
        <taxon>Metazoa</taxon>
        <taxon>Ecdysozoa</taxon>
        <taxon>Tardigrada</taxon>
        <taxon>Eutardigrada</taxon>
        <taxon>Parachela</taxon>
        <taxon>Hypsibioidea</taxon>
        <taxon>Hypsibiidae</taxon>
        <taxon>Hypsibius</taxon>
    </lineage>
</organism>
<evidence type="ECO:0000313" key="2">
    <source>
        <dbReference type="EMBL" id="OQV13480.1"/>
    </source>
</evidence>
<keyword evidence="1" id="KW-1133">Transmembrane helix</keyword>
<feature type="transmembrane region" description="Helical" evidence="1">
    <location>
        <begin position="138"/>
        <end position="159"/>
    </location>
</feature>
<feature type="transmembrane region" description="Helical" evidence="1">
    <location>
        <begin position="171"/>
        <end position="191"/>
    </location>
</feature>
<keyword evidence="3" id="KW-1185">Reference proteome</keyword>
<protein>
    <submittedName>
        <fullName evidence="2">Uncharacterized protein</fullName>
    </submittedName>
</protein>
<evidence type="ECO:0000313" key="3">
    <source>
        <dbReference type="Proteomes" id="UP000192578"/>
    </source>
</evidence>
<evidence type="ECO:0000256" key="1">
    <source>
        <dbReference type="SAM" id="Phobius"/>
    </source>
</evidence>
<comment type="caution">
    <text evidence="2">The sequence shown here is derived from an EMBL/GenBank/DDBJ whole genome shotgun (WGS) entry which is preliminary data.</text>
</comment>
<name>A0A1W0WE53_HYPEX</name>
<accession>A0A1W0WE53</accession>
<dbReference type="AlphaFoldDB" id="A0A1W0WE53"/>
<gene>
    <name evidence="2" type="ORF">BV898_12331</name>
</gene>
<dbReference type="OrthoDB" id="424834at2759"/>
<keyword evidence="1" id="KW-0812">Transmembrane</keyword>
<feature type="transmembrane region" description="Helical" evidence="1">
    <location>
        <begin position="31"/>
        <end position="50"/>
    </location>
</feature>
<dbReference type="EMBL" id="MTYJ01000123">
    <property type="protein sequence ID" value="OQV13480.1"/>
    <property type="molecule type" value="Genomic_DNA"/>
</dbReference>
<proteinExistence type="predicted"/>
<reference evidence="3" key="1">
    <citation type="submission" date="2017-01" db="EMBL/GenBank/DDBJ databases">
        <title>Comparative genomics of anhydrobiosis in the tardigrade Hypsibius dujardini.</title>
        <authorList>
            <person name="Yoshida Y."/>
            <person name="Koutsovoulos G."/>
            <person name="Laetsch D."/>
            <person name="Stevens L."/>
            <person name="Kumar S."/>
            <person name="Horikawa D."/>
            <person name="Ishino K."/>
            <person name="Komine S."/>
            <person name="Tomita M."/>
            <person name="Blaxter M."/>
            <person name="Arakawa K."/>
        </authorList>
    </citation>
    <scope>NUCLEOTIDE SEQUENCE [LARGE SCALE GENOMIC DNA]</scope>
    <source>
        <strain evidence="3">Z151</strain>
    </source>
</reference>
<keyword evidence="1" id="KW-0472">Membrane</keyword>
<dbReference type="Proteomes" id="UP000192578">
    <property type="component" value="Unassembled WGS sequence"/>
</dbReference>
<feature type="transmembrane region" description="Helical" evidence="1">
    <location>
        <begin position="88"/>
        <end position="109"/>
    </location>
</feature>